<dbReference type="GO" id="GO:0005789">
    <property type="term" value="C:endoplasmic reticulum membrane"/>
    <property type="evidence" value="ECO:0007669"/>
    <property type="project" value="UniProtKB-SubCell"/>
</dbReference>
<keyword evidence="11" id="KW-0560">Oxidoreductase</keyword>
<evidence type="ECO:0000256" key="12">
    <source>
        <dbReference type="ARBA" id="ARBA00023136"/>
    </source>
</evidence>
<dbReference type="GO" id="GO:0071949">
    <property type="term" value="F:FAD binding"/>
    <property type="evidence" value="ECO:0007669"/>
    <property type="project" value="InterPro"/>
</dbReference>
<comment type="similarity">
    <text evidence="3">Belongs to the EROs family.</text>
</comment>
<comment type="subcellular location">
    <subcellularLocation>
        <location evidence="2">Endoplasmic reticulum membrane</location>
        <topology evidence="2">Peripheral membrane protein</topology>
        <orientation evidence="2">Lumenal side</orientation>
    </subcellularLocation>
</comment>
<keyword evidence="13" id="KW-1015">Disulfide bond</keyword>
<evidence type="ECO:0000256" key="6">
    <source>
        <dbReference type="ARBA" id="ARBA00022630"/>
    </source>
</evidence>
<dbReference type="EnsemblPlants" id="novel_model_1573_5bd9a17a.1.5bd9b135">
    <property type="protein sequence ID" value="cds.novel_model_1573_5bd9a17a.1.5bd9b135"/>
    <property type="gene ID" value="novel_gene_876_5bd9a17a"/>
</dbReference>
<comment type="subunit">
    <text evidence="4">May function both as a monomer and a homodimer.</text>
</comment>
<dbReference type="InterPro" id="IPR037192">
    <property type="entry name" value="ERO1-like_sf"/>
</dbReference>
<dbReference type="AlphaFoldDB" id="A0A803QUK8"/>
<evidence type="ECO:0000256" key="7">
    <source>
        <dbReference type="ARBA" id="ARBA00022729"/>
    </source>
</evidence>
<evidence type="ECO:0000313" key="17">
    <source>
        <dbReference type="Proteomes" id="UP000596661"/>
    </source>
</evidence>
<dbReference type="InterPro" id="IPR007266">
    <property type="entry name" value="Ero1"/>
</dbReference>
<dbReference type="GO" id="GO:0034975">
    <property type="term" value="P:protein folding in endoplasmic reticulum"/>
    <property type="evidence" value="ECO:0007669"/>
    <property type="project" value="InterPro"/>
</dbReference>
<comment type="cofactor">
    <cofactor evidence="1">
        <name>FAD</name>
        <dbReference type="ChEBI" id="CHEBI:57692"/>
    </cofactor>
</comment>
<keyword evidence="8" id="KW-0256">Endoplasmic reticulum</keyword>
<dbReference type="PANTHER" id="PTHR12613">
    <property type="entry name" value="ERO1-RELATED"/>
    <property type="match status" value="1"/>
</dbReference>
<evidence type="ECO:0000256" key="5">
    <source>
        <dbReference type="ARBA" id="ARBA00022448"/>
    </source>
</evidence>
<name>A0A803QUK8_CANSA</name>
<reference evidence="16" key="1">
    <citation type="submission" date="2018-11" db="EMBL/GenBank/DDBJ databases">
        <authorList>
            <person name="Grassa J C."/>
        </authorList>
    </citation>
    <scope>NUCLEOTIDE SEQUENCE [LARGE SCALE GENOMIC DNA]</scope>
</reference>
<keyword evidence="14" id="KW-0325">Glycoprotein</keyword>
<evidence type="ECO:0000256" key="3">
    <source>
        <dbReference type="ARBA" id="ARBA00008277"/>
    </source>
</evidence>
<organism evidence="16 17">
    <name type="scientific">Cannabis sativa</name>
    <name type="common">Hemp</name>
    <name type="synonym">Marijuana</name>
    <dbReference type="NCBI Taxonomy" id="3483"/>
    <lineage>
        <taxon>Eukaryota</taxon>
        <taxon>Viridiplantae</taxon>
        <taxon>Streptophyta</taxon>
        <taxon>Embryophyta</taxon>
        <taxon>Tracheophyta</taxon>
        <taxon>Spermatophyta</taxon>
        <taxon>Magnoliopsida</taxon>
        <taxon>eudicotyledons</taxon>
        <taxon>Gunneridae</taxon>
        <taxon>Pentapetalae</taxon>
        <taxon>rosids</taxon>
        <taxon>fabids</taxon>
        <taxon>Rosales</taxon>
        <taxon>Cannabaceae</taxon>
        <taxon>Cannabis</taxon>
    </lineage>
</organism>
<keyword evidence="10" id="KW-0249">Electron transport</keyword>
<evidence type="ECO:0000256" key="14">
    <source>
        <dbReference type="ARBA" id="ARBA00023180"/>
    </source>
</evidence>
<keyword evidence="12" id="KW-0472">Membrane</keyword>
<evidence type="ECO:0000313" key="16">
    <source>
        <dbReference type="EnsemblPlants" id="cds.novel_model_1573_5bd9a17a.1.5bd9b135"/>
    </source>
</evidence>
<evidence type="ECO:0000256" key="8">
    <source>
        <dbReference type="ARBA" id="ARBA00022824"/>
    </source>
</evidence>
<keyword evidence="7" id="KW-0732">Signal</keyword>
<reference evidence="16" key="2">
    <citation type="submission" date="2021-03" db="UniProtKB">
        <authorList>
            <consortium name="EnsemblPlants"/>
        </authorList>
    </citation>
    <scope>IDENTIFICATION</scope>
</reference>
<dbReference type="Pfam" id="PF04137">
    <property type="entry name" value="ERO1"/>
    <property type="match status" value="1"/>
</dbReference>
<dbReference type="PANTHER" id="PTHR12613:SF0">
    <property type="entry name" value="ERO1-LIKE PROTEIN"/>
    <property type="match status" value="1"/>
</dbReference>
<protein>
    <submittedName>
        <fullName evidence="16">Uncharacterized protein</fullName>
    </submittedName>
</protein>
<dbReference type="Proteomes" id="UP000596661">
    <property type="component" value="Chromosome 2"/>
</dbReference>
<proteinExistence type="inferred from homology"/>
<evidence type="ECO:0000256" key="10">
    <source>
        <dbReference type="ARBA" id="ARBA00022982"/>
    </source>
</evidence>
<evidence type="ECO:0000256" key="13">
    <source>
        <dbReference type="ARBA" id="ARBA00023157"/>
    </source>
</evidence>
<accession>A0A803QUK8</accession>
<evidence type="ECO:0000256" key="4">
    <source>
        <dbReference type="ARBA" id="ARBA00011802"/>
    </source>
</evidence>
<dbReference type="GO" id="GO:0016972">
    <property type="term" value="F:thiol oxidase activity"/>
    <property type="evidence" value="ECO:0007669"/>
    <property type="project" value="InterPro"/>
</dbReference>
<keyword evidence="6" id="KW-0285">Flavoprotein</keyword>
<sequence>MNTSQWGENVEILYHRFLKYPDRVQNLYFTFLFVLRAMTKAADYLEQAESDTGNNSEDLKTQSLMKQLLYSRKLQAACPLPI</sequence>
<dbReference type="GO" id="GO:0015035">
    <property type="term" value="F:protein-disulfide reductase activity"/>
    <property type="evidence" value="ECO:0007669"/>
    <property type="project" value="InterPro"/>
</dbReference>
<keyword evidence="17" id="KW-1185">Reference proteome</keyword>
<keyword evidence="15" id="KW-0676">Redox-active center</keyword>
<evidence type="ECO:0000256" key="11">
    <source>
        <dbReference type="ARBA" id="ARBA00023002"/>
    </source>
</evidence>
<keyword evidence="9" id="KW-0274">FAD</keyword>
<evidence type="ECO:0000256" key="1">
    <source>
        <dbReference type="ARBA" id="ARBA00001974"/>
    </source>
</evidence>
<dbReference type="SUPFAM" id="SSF110019">
    <property type="entry name" value="ERO1-like"/>
    <property type="match status" value="1"/>
</dbReference>
<evidence type="ECO:0000256" key="2">
    <source>
        <dbReference type="ARBA" id="ARBA00004367"/>
    </source>
</evidence>
<evidence type="ECO:0000256" key="15">
    <source>
        <dbReference type="ARBA" id="ARBA00023284"/>
    </source>
</evidence>
<keyword evidence="5" id="KW-0813">Transport</keyword>
<dbReference type="EMBL" id="UZAU01000228">
    <property type="status" value="NOT_ANNOTATED_CDS"/>
    <property type="molecule type" value="Genomic_DNA"/>
</dbReference>
<dbReference type="Gramene" id="novel_model_1573_5bd9a17a.1.5bd9b135">
    <property type="protein sequence ID" value="cds.novel_model_1573_5bd9a17a.1.5bd9b135"/>
    <property type="gene ID" value="novel_gene_876_5bd9a17a"/>
</dbReference>
<evidence type="ECO:0000256" key="9">
    <source>
        <dbReference type="ARBA" id="ARBA00022827"/>
    </source>
</evidence>